<dbReference type="PANTHER" id="PTHR42840:SF3">
    <property type="entry name" value="BINDING ROSSMANN FOLD OXIDOREDUCTASE, PUTATIVE (AFU_ORTHOLOGUE AFUA_2G10240)-RELATED"/>
    <property type="match status" value="1"/>
</dbReference>
<dbReference type="Gene3D" id="3.30.360.10">
    <property type="entry name" value="Dihydrodipicolinate Reductase, domain 2"/>
    <property type="match status" value="1"/>
</dbReference>
<dbReference type="EMBL" id="CP144533">
    <property type="protein sequence ID" value="WWC61263.1"/>
    <property type="molecule type" value="Genomic_DNA"/>
</dbReference>
<sequence length="386" mass="41978">MSAKSVAQKLRLAVLGCGRMGQRHVYNIQHLTPRAEVIAIADPSPTSAQWARANWPEISYHTDPYEIFKLENIDAVVISTSTDTHGPLTLKALEANMHVLLEKPIDIDVEKSRPIVKAAESKPGLKVAIGFVRRYDAALNQLHDLILSGTPGKPMILKSTTCDAYDPSGYFVSYAKASGGIFMDCGIHDIDMARWLLGIGQPQAALRSDRSGLEPSAPDASGLSESQAPLSSASAQVKRVYATGMIARHPELKEQDDCDQALGVVEFTNGTSCTLHLSRSGMNGYESSVDVYCMEQKLSVETPVTNHVKIADGLGRRSEGSPKYIERMGEAFIREMNSFVECCLDDKPVATSPRDALEAAIIAKALTQSYRLGRAIDFDLEGNPLL</sequence>
<dbReference type="GeneID" id="28967562"/>
<dbReference type="KEGG" id="kdj:28967562"/>
<dbReference type="SUPFAM" id="SSF55347">
    <property type="entry name" value="Glyceraldehyde-3-phosphate dehydrogenase-like, C-terminal domain"/>
    <property type="match status" value="2"/>
</dbReference>
<evidence type="ECO:0000313" key="5">
    <source>
        <dbReference type="EMBL" id="OBR86143.1"/>
    </source>
</evidence>
<evidence type="ECO:0000313" key="7">
    <source>
        <dbReference type="Proteomes" id="UP000078595"/>
    </source>
</evidence>
<evidence type="ECO:0000256" key="2">
    <source>
        <dbReference type="SAM" id="MobiDB-lite"/>
    </source>
</evidence>
<dbReference type="VEuPathDB" id="FungiDB:I303_03863"/>
<dbReference type="GO" id="GO:0000166">
    <property type="term" value="F:nucleotide binding"/>
    <property type="evidence" value="ECO:0007669"/>
    <property type="project" value="InterPro"/>
</dbReference>
<accession>A0A1A6A7V8</accession>
<evidence type="ECO:0000313" key="6">
    <source>
        <dbReference type="EMBL" id="WWC61263.1"/>
    </source>
</evidence>
<dbReference type="Pfam" id="PF01408">
    <property type="entry name" value="GFO_IDH_MocA"/>
    <property type="match status" value="1"/>
</dbReference>
<dbReference type="STRING" id="1296121.A0A1A6A7V8"/>
<dbReference type="RefSeq" id="XP_018263985.1">
    <property type="nucleotide sequence ID" value="XM_018407177.1"/>
</dbReference>
<evidence type="ECO:0008006" key="8">
    <source>
        <dbReference type="Google" id="ProtNLM"/>
    </source>
</evidence>
<reference evidence="6" key="3">
    <citation type="submission" date="2024-02" db="EMBL/GenBank/DDBJ databases">
        <title>Comparative genomics of Cryptococcus and Kwoniella reveals pathogenesis evolution and contrasting modes of karyotype evolution via chromosome fusion or intercentromeric recombination.</title>
        <authorList>
            <person name="Coelho M.A."/>
            <person name="David-Palma M."/>
            <person name="Shea T."/>
            <person name="Bowers K."/>
            <person name="McGinley-Smith S."/>
            <person name="Mohammad A.W."/>
            <person name="Gnirke A."/>
            <person name="Yurkov A.M."/>
            <person name="Nowrousian M."/>
            <person name="Sun S."/>
            <person name="Cuomo C.A."/>
            <person name="Heitman J."/>
        </authorList>
    </citation>
    <scope>NUCLEOTIDE SEQUENCE</scope>
    <source>
        <strain evidence="6">CBS 10117</strain>
    </source>
</reference>
<name>A0A1A6A7V8_9TREE</name>
<dbReference type="OrthoDB" id="446809at2759"/>
<organism evidence="5">
    <name type="scientific">Kwoniella dejecticola CBS 10117</name>
    <dbReference type="NCBI Taxonomy" id="1296121"/>
    <lineage>
        <taxon>Eukaryota</taxon>
        <taxon>Fungi</taxon>
        <taxon>Dikarya</taxon>
        <taxon>Basidiomycota</taxon>
        <taxon>Agaricomycotina</taxon>
        <taxon>Tremellomycetes</taxon>
        <taxon>Tremellales</taxon>
        <taxon>Cryptococcaceae</taxon>
        <taxon>Kwoniella</taxon>
    </lineage>
</organism>
<evidence type="ECO:0000256" key="1">
    <source>
        <dbReference type="ARBA" id="ARBA00023002"/>
    </source>
</evidence>
<dbReference type="InterPro" id="IPR036291">
    <property type="entry name" value="NAD(P)-bd_dom_sf"/>
</dbReference>
<keyword evidence="1" id="KW-0560">Oxidoreductase</keyword>
<evidence type="ECO:0000259" key="3">
    <source>
        <dbReference type="Pfam" id="PF01408"/>
    </source>
</evidence>
<dbReference type="Pfam" id="PF02894">
    <property type="entry name" value="GFO_IDH_MocA_C"/>
    <property type="match status" value="1"/>
</dbReference>
<dbReference type="GO" id="GO:0016491">
    <property type="term" value="F:oxidoreductase activity"/>
    <property type="evidence" value="ECO:0007669"/>
    <property type="project" value="UniProtKB-KW"/>
</dbReference>
<dbReference type="GO" id="GO:0006740">
    <property type="term" value="P:NADPH regeneration"/>
    <property type="evidence" value="ECO:0007669"/>
    <property type="project" value="TreeGrafter"/>
</dbReference>
<dbReference type="PANTHER" id="PTHR42840">
    <property type="entry name" value="NAD(P)-BINDING ROSSMANN-FOLD SUPERFAMILY PROTEIN-RELATED"/>
    <property type="match status" value="1"/>
</dbReference>
<dbReference type="InterPro" id="IPR000683">
    <property type="entry name" value="Gfo/Idh/MocA-like_OxRdtase_N"/>
</dbReference>
<keyword evidence="7" id="KW-1185">Reference proteome</keyword>
<dbReference type="EMBL" id="KI894030">
    <property type="protein sequence ID" value="OBR86143.1"/>
    <property type="molecule type" value="Genomic_DNA"/>
</dbReference>
<evidence type="ECO:0000259" key="4">
    <source>
        <dbReference type="Pfam" id="PF02894"/>
    </source>
</evidence>
<gene>
    <name evidence="5" type="ORF">I303_03863</name>
    <name evidence="6" type="ORF">I303_103844</name>
</gene>
<feature type="domain" description="Gfo/Idh/MocA-like oxidoreductase N-terminal" evidence="3">
    <location>
        <begin position="11"/>
        <end position="123"/>
    </location>
</feature>
<feature type="domain" description="Gfo/Idh/MocA-like oxidoreductase C-terminal" evidence="4">
    <location>
        <begin position="146"/>
        <end position="375"/>
    </location>
</feature>
<dbReference type="InterPro" id="IPR004104">
    <property type="entry name" value="Gfo/Idh/MocA-like_OxRdtase_C"/>
</dbReference>
<protein>
    <recommendedName>
        <fullName evidence="8">Oxidoreductase</fullName>
    </recommendedName>
</protein>
<proteinExistence type="predicted"/>
<feature type="region of interest" description="Disordered" evidence="2">
    <location>
        <begin position="207"/>
        <end position="231"/>
    </location>
</feature>
<reference evidence="6" key="2">
    <citation type="submission" date="2013-07" db="EMBL/GenBank/DDBJ databases">
        <authorList>
            <consortium name="The Broad Institute Genome Sequencing Platform"/>
            <person name="Cuomo C."/>
            <person name="Litvintseva A."/>
            <person name="Chen Y."/>
            <person name="Heitman J."/>
            <person name="Sun S."/>
            <person name="Springer D."/>
            <person name="Dromer F."/>
            <person name="Young S.K."/>
            <person name="Zeng Q."/>
            <person name="Gargeya S."/>
            <person name="Fitzgerald M."/>
            <person name="Abouelleil A."/>
            <person name="Alvarado L."/>
            <person name="Berlin A.M."/>
            <person name="Chapman S.B."/>
            <person name="Dewar J."/>
            <person name="Goldberg J."/>
            <person name="Griggs A."/>
            <person name="Gujja S."/>
            <person name="Hansen M."/>
            <person name="Howarth C."/>
            <person name="Imamovic A."/>
            <person name="Larimer J."/>
            <person name="McCowan C."/>
            <person name="Murphy C."/>
            <person name="Pearson M."/>
            <person name="Priest M."/>
            <person name="Roberts A."/>
            <person name="Saif S."/>
            <person name="Shea T."/>
            <person name="Sykes S."/>
            <person name="Wortman J."/>
            <person name="Nusbaum C."/>
            <person name="Birren B."/>
        </authorList>
    </citation>
    <scope>NUCLEOTIDE SEQUENCE</scope>
    <source>
        <strain evidence="6">CBS 10117</strain>
    </source>
</reference>
<dbReference type="GO" id="GO:0005737">
    <property type="term" value="C:cytoplasm"/>
    <property type="evidence" value="ECO:0007669"/>
    <property type="project" value="TreeGrafter"/>
</dbReference>
<dbReference type="Proteomes" id="UP000078595">
    <property type="component" value="Chromosome 4"/>
</dbReference>
<dbReference type="SUPFAM" id="SSF51735">
    <property type="entry name" value="NAD(P)-binding Rossmann-fold domains"/>
    <property type="match status" value="1"/>
</dbReference>
<dbReference type="Gene3D" id="3.40.50.720">
    <property type="entry name" value="NAD(P)-binding Rossmann-like Domain"/>
    <property type="match status" value="1"/>
</dbReference>
<dbReference type="AlphaFoldDB" id="A0A1A6A7V8"/>
<reference evidence="5" key="1">
    <citation type="submission" date="2013-07" db="EMBL/GenBank/DDBJ databases">
        <title>The Genome Sequence of Cryptococcus dejecticola CBS10117.</title>
        <authorList>
            <consortium name="The Broad Institute Genome Sequencing Platform"/>
            <person name="Cuomo C."/>
            <person name="Litvintseva A."/>
            <person name="Chen Y."/>
            <person name="Heitman J."/>
            <person name="Sun S."/>
            <person name="Springer D."/>
            <person name="Dromer F."/>
            <person name="Young S.K."/>
            <person name="Zeng Q."/>
            <person name="Gargeya S."/>
            <person name="Fitzgerald M."/>
            <person name="Abouelleil A."/>
            <person name="Alvarado L."/>
            <person name="Berlin A.M."/>
            <person name="Chapman S.B."/>
            <person name="Dewar J."/>
            <person name="Goldberg J."/>
            <person name="Griggs A."/>
            <person name="Gujja S."/>
            <person name="Hansen M."/>
            <person name="Howarth C."/>
            <person name="Imamovic A."/>
            <person name="Larimer J."/>
            <person name="McCowan C."/>
            <person name="Murphy C."/>
            <person name="Pearson M."/>
            <person name="Priest M."/>
            <person name="Roberts A."/>
            <person name="Saif S."/>
            <person name="Shea T."/>
            <person name="Sykes S."/>
            <person name="Wortman J."/>
            <person name="Nusbaum C."/>
            <person name="Birren B."/>
        </authorList>
    </citation>
    <scope>NUCLEOTIDE SEQUENCE [LARGE SCALE GENOMIC DNA]</scope>
    <source>
        <strain evidence="5">CBS 10117</strain>
    </source>
</reference>